<evidence type="ECO:0000256" key="2">
    <source>
        <dbReference type="SAM" id="Phobius"/>
    </source>
</evidence>
<keyword evidence="2" id="KW-0812">Transmembrane</keyword>
<keyword evidence="2" id="KW-1133">Transmembrane helix</keyword>
<feature type="region of interest" description="Disordered" evidence="1">
    <location>
        <begin position="1"/>
        <end position="22"/>
    </location>
</feature>
<organism evidence="3 4">
    <name type="scientific">Streptoalloteichus tenebrarius (strain ATCC 17920 / DSM 40477 / JCM 4838 / CBS 697.72 / NBRC 16177 / NCIMB 11028 / NRRL B-12390 / A12253. 1 / ISP 5477)</name>
    <name type="common">Streptomyces tenebrarius</name>
    <dbReference type="NCBI Taxonomy" id="1933"/>
    <lineage>
        <taxon>Bacteria</taxon>
        <taxon>Bacillati</taxon>
        <taxon>Actinomycetota</taxon>
        <taxon>Actinomycetes</taxon>
        <taxon>Pseudonocardiales</taxon>
        <taxon>Pseudonocardiaceae</taxon>
        <taxon>Streptoalloteichus</taxon>
    </lineage>
</organism>
<dbReference type="EMBL" id="JAMTCP010000004">
    <property type="protein sequence ID" value="MCP2257438.1"/>
    <property type="molecule type" value="Genomic_DNA"/>
</dbReference>
<evidence type="ECO:0000256" key="1">
    <source>
        <dbReference type="SAM" id="MobiDB-lite"/>
    </source>
</evidence>
<evidence type="ECO:0000313" key="4">
    <source>
        <dbReference type="Proteomes" id="UP001205311"/>
    </source>
</evidence>
<name>A0ABT1HPK3_STRSD</name>
<feature type="transmembrane region" description="Helical" evidence="2">
    <location>
        <begin position="39"/>
        <end position="63"/>
    </location>
</feature>
<proteinExistence type="predicted"/>
<accession>A0ABT1HPK3</accession>
<dbReference type="Proteomes" id="UP001205311">
    <property type="component" value="Unassembled WGS sequence"/>
</dbReference>
<sequence>MSVERRQFGSQNPRRGKEENHEPTTYPALFWRLVSSWPFTLRAVVLCVVPMTLVLGTVVVLAIFAGGVLVKAVVPVIGGVLASTWLCAHARRRAARSERCQHDDEPETGSQQ</sequence>
<protein>
    <submittedName>
        <fullName evidence="3">Uncharacterized protein</fullName>
    </submittedName>
</protein>
<feature type="transmembrane region" description="Helical" evidence="2">
    <location>
        <begin position="69"/>
        <end position="88"/>
    </location>
</feature>
<keyword evidence="2" id="KW-0472">Membrane</keyword>
<keyword evidence="4" id="KW-1185">Reference proteome</keyword>
<reference evidence="3 4" key="1">
    <citation type="submission" date="2022-06" db="EMBL/GenBank/DDBJ databases">
        <title>Genomic Encyclopedia of Archaeal and Bacterial Type Strains, Phase II (KMG-II): from individual species to whole genera.</title>
        <authorList>
            <person name="Goeker M."/>
        </authorList>
    </citation>
    <scope>NUCLEOTIDE SEQUENCE [LARGE SCALE GENOMIC DNA]</scope>
    <source>
        <strain evidence="3 4">DSM 40477</strain>
    </source>
</reference>
<gene>
    <name evidence="3" type="ORF">LX15_001123</name>
</gene>
<comment type="caution">
    <text evidence="3">The sequence shown here is derived from an EMBL/GenBank/DDBJ whole genome shotgun (WGS) entry which is preliminary data.</text>
</comment>
<evidence type="ECO:0000313" key="3">
    <source>
        <dbReference type="EMBL" id="MCP2257438.1"/>
    </source>
</evidence>